<dbReference type="Pfam" id="PF00011">
    <property type="entry name" value="HSP20"/>
    <property type="match status" value="1"/>
</dbReference>
<dbReference type="PROSITE" id="PS01031">
    <property type="entry name" value="SHSP"/>
    <property type="match status" value="1"/>
</dbReference>
<dbReference type="EMBL" id="CP010904">
    <property type="protein sequence ID" value="AKJ63312.1"/>
    <property type="molecule type" value="Genomic_DNA"/>
</dbReference>
<dbReference type="Gene3D" id="2.60.40.790">
    <property type="match status" value="1"/>
</dbReference>
<reference evidence="5 6" key="2">
    <citation type="journal article" date="2016" name="ISME J.">
        <title>Characterization of the first cultured representative of Verrucomicrobia subdivision 5 indicates the proposal of a novel phylum.</title>
        <authorList>
            <person name="Spring S."/>
            <person name="Bunk B."/>
            <person name="Sproer C."/>
            <person name="Schumann P."/>
            <person name="Rohde M."/>
            <person name="Tindall B.J."/>
            <person name="Klenk H.P."/>
        </authorList>
    </citation>
    <scope>NUCLEOTIDE SEQUENCE [LARGE SCALE GENOMIC DNA]</scope>
    <source>
        <strain evidence="5 6">L21-Fru-AB</strain>
    </source>
</reference>
<evidence type="ECO:0000256" key="1">
    <source>
        <dbReference type="PROSITE-ProRule" id="PRU00285"/>
    </source>
</evidence>
<dbReference type="CDD" id="cd06464">
    <property type="entry name" value="ACD_sHsps-like"/>
    <property type="match status" value="1"/>
</dbReference>
<evidence type="ECO:0000259" key="4">
    <source>
        <dbReference type="PROSITE" id="PS01031"/>
    </source>
</evidence>
<keyword evidence="6" id="KW-1185">Reference proteome</keyword>
<dbReference type="OrthoDB" id="9811615at2"/>
<accession>A0A0G3ED83</accession>
<name>A0A0G3ED83_9BACT</name>
<gene>
    <name evidence="5" type="primary">hspA_3</name>
    <name evidence="5" type="ORF">L21SP4_00022</name>
</gene>
<evidence type="ECO:0000313" key="6">
    <source>
        <dbReference type="Proteomes" id="UP000035268"/>
    </source>
</evidence>
<evidence type="ECO:0000256" key="3">
    <source>
        <dbReference type="SAM" id="MobiDB-lite"/>
    </source>
</evidence>
<dbReference type="InterPro" id="IPR008978">
    <property type="entry name" value="HSP20-like_chaperone"/>
</dbReference>
<dbReference type="Proteomes" id="UP000035268">
    <property type="component" value="Chromosome"/>
</dbReference>
<dbReference type="AlphaFoldDB" id="A0A0G3ED83"/>
<comment type="similarity">
    <text evidence="1 2">Belongs to the small heat shock protein (HSP20) family.</text>
</comment>
<dbReference type="PANTHER" id="PTHR11527">
    <property type="entry name" value="HEAT-SHOCK PROTEIN 20 FAMILY MEMBER"/>
    <property type="match status" value="1"/>
</dbReference>
<dbReference type="InterPro" id="IPR031107">
    <property type="entry name" value="Small_HSP"/>
</dbReference>
<feature type="region of interest" description="Disordered" evidence="3">
    <location>
        <begin position="71"/>
        <end position="90"/>
    </location>
</feature>
<evidence type="ECO:0000313" key="5">
    <source>
        <dbReference type="EMBL" id="AKJ63312.1"/>
    </source>
</evidence>
<dbReference type="STRING" id="1307763.L21SP4_00022"/>
<feature type="domain" description="SHSP" evidence="4">
    <location>
        <begin position="28"/>
        <end position="140"/>
    </location>
</feature>
<dbReference type="SUPFAM" id="SSF49764">
    <property type="entry name" value="HSP20-like chaperones"/>
    <property type="match status" value="1"/>
</dbReference>
<organism evidence="5 6">
    <name type="scientific">Kiritimatiella glycovorans</name>
    <dbReference type="NCBI Taxonomy" id="1307763"/>
    <lineage>
        <taxon>Bacteria</taxon>
        <taxon>Pseudomonadati</taxon>
        <taxon>Kiritimatiellota</taxon>
        <taxon>Kiritimatiellia</taxon>
        <taxon>Kiritimatiellales</taxon>
        <taxon>Kiritimatiellaceae</taxon>
        <taxon>Kiritimatiella</taxon>
    </lineage>
</organism>
<proteinExistence type="inferred from homology"/>
<dbReference type="InterPro" id="IPR002068">
    <property type="entry name" value="A-crystallin/Hsp20_dom"/>
</dbReference>
<dbReference type="KEGG" id="vbl:L21SP4_00022"/>
<reference evidence="6" key="1">
    <citation type="submission" date="2015-02" db="EMBL/GenBank/DDBJ databases">
        <title>Description and complete genome sequence of the first cultured representative of the subdivision 5 of the Verrucomicrobia phylum.</title>
        <authorList>
            <person name="Spring S."/>
            <person name="Bunk B."/>
            <person name="Sproer C."/>
            <person name="Klenk H.-P."/>
        </authorList>
    </citation>
    <scope>NUCLEOTIDE SEQUENCE [LARGE SCALE GENOMIC DNA]</scope>
    <source>
        <strain evidence="6">L21-Fru-AB</strain>
    </source>
</reference>
<evidence type="ECO:0000256" key="2">
    <source>
        <dbReference type="RuleBase" id="RU003616"/>
    </source>
</evidence>
<feature type="compositionally biased region" description="Basic and acidic residues" evidence="3">
    <location>
        <begin position="73"/>
        <end position="87"/>
    </location>
</feature>
<keyword evidence="5" id="KW-0346">Stress response</keyword>
<sequence>MFWLDYRDPFDSMERFRDDMNRLLSGYGRAGAVFPPVNMWTGEDEAVIAAEVPGVAPEDMDLTVQGNELTISGERKAHEPREGAQLHRRERLSGSFSRRIHLPYEVEREKVSAEYRDGILKITLPRAEATRPRRIAITGEE</sequence>
<dbReference type="RefSeq" id="WP_052880758.1">
    <property type="nucleotide sequence ID" value="NZ_CP010904.1"/>
</dbReference>
<protein>
    <submittedName>
        <fullName evidence="5">Heat shock protein Hsp20</fullName>
    </submittedName>
</protein>